<dbReference type="PRINTS" id="PR01177">
    <property type="entry name" value="GABAB1RECPTR"/>
</dbReference>
<evidence type="ECO:0000256" key="8">
    <source>
        <dbReference type="ARBA" id="ARBA00023224"/>
    </source>
</evidence>
<evidence type="ECO:0000256" key="5">
    <source>
        <dbReference type="ARBA" id="ARBA00023136"/>
    </source>
</evidence>
<protein>
    <submittedName>
        <fullName evidence="12">G-protein coupled receptors family 3 profile domain-containing protein</fullName>
    </submittedName>
</protein>
<evidence type="ECO:0000256" key="9">
    <source>
        <dbReference type="SAM" id="Phobius"/>
    </source>
</evidence>
<dbReference type="GO" id="GO:0007214">
    <property type="term" value="P:gamma-aminobutyric acid signaling pathway"/>
    <property type="evidence" value="ECO:0007669"/>
    <property type="project" value="TreeGrafter"/>
</dbReference>
<keyword evidence="4" id="KW-0297">G-protein coupled receptor</keyword>
<dbReference type="Gene3D" id="3.40.50.2300">
    <property type="match status" value="1"/>
</dbReference>
<dbReference type="Pfam" id="PF01094">
    <property type="entry name" value="ANF_receptor"/>
    <property type="match status" value="1"/>
</dbReference>
<dbReference type="Pfam" id="PF00003">
    <property type="entry name" value="7tm_3"/>
    <property type="match status" value="1"/>
</dbReference>
<evidence type="ECO:0000259" key="10">
    <source>
        <dbReference type="PROSITE" id="PS50259"/>
    </source>
</evidence>
<evidence type="ECO:0000313" key="11">
    <source>
        <dbReference type="Proteomes" id="UP000887561"/>
    </source>
</evidence>
<keyword evidence="3 9" id="KW-1133">Transmembrane helix</keyword>
<proteinExistence type="predicted"/>
<feature type="domain" description="G-protein coupled receptors family 3 profile" evidence="10">
    <location>
        <begin position="370"/>
        <end position="644"/>
    </location>
</feature>
<keyword evidence="5 9" id="KW-0472">Membrane</keyword>
<evidence type="ECO:0000256" key="6">
    <source>
        <dbReference type="ARBA" id="ARBA00023170"/>
    </source>
</evidence>
<dbReference type="InterPro" id="IPR001828">
    <property type="entry name" value="ANF_lig-bd_rcpt"/>
</dbReference>
<sequence>MLYSIKISKYYLQQQYCSPLALASHCLQLAPKDTACKTSLGMKALFDLMGPQESGGKVVALFGDICTDLYPSFFRIAPGDLNFNRARKELIKAFGWRRVGSIKQSDHSSLALAHERLTTKLELGGVQVVYTASLSGESNDQAIEAELDELKHRDVHIFIADLSRSLALRVFCVAFRLGLYGNNFAWILPGFKISPDGTINNFWWQNNYLNIQTNCSLEEIEEVLTGHFALDQALIRPYEKGKEEILAKCQTDSLAHSSYAYDGILALGLALNKSLILKKGEEEFEIDKKLFVSKMRKTDFEGLSGRVRFDDKGERLGLVQIQQLINGSYSIIGFLDNADGRFQLNKDIDWIPPADSTLLLRRREYVSALLLIIMCSLAFAGICLALIFLIVNIKFRNHRFIKMSSPIICGSLCAYLTIFLLSVDTRMVSIRRFEQFCYAKVWILCFGFTLAFGSMFSKTWRVHSIFTNIRRDKKAIKDSKLYLIVACLLAMDGAVLLLWALISPFRLSLAERGQFREENMLIIPELEHCESSHSVVFQLVFAITKGLLMLFGCFLAWETRAVNVPALNDSKYIGIAVYAIVVMCAVGLALALILQDHLNEAFGLISIFIIFGTTLTLCLVFVPKIVELWKTPKNACEQQKHQRKGMMKSVVGGKNNSSLINSKQFLPKKC</sequence>
<keyword evidence="8" id="KW-0807">Transducer</keyword>
<dbReference type="InterPro" id="IPR002455">
    <property type="entry name" value="GPCR3_GABA-B"/>
</dbReference>
<feature type="transmembrane region" description="Helical" evidence="9">
    <location>
        <begin position="535"/>
        <end position="557"/>
    </location>
</feature>
<evidence type="ECO:0000256" key="1">
    <source>
        <dbReference type="ARBA" id="ARBA00004141"/>
    </source>
</evidence>
<dbReference type="PROSITE" id="PS50259">
    <property type="entry name" value="G_PROTEIN_RECEP_F3_4"/>
    <property type="match status" value="1"/>
</dbReference>
<keyword evidence="6" id="KW-0675">Receptor</keyword>
<dbReference type="WBParaSite" id="scaffold1134_cov233.g2532">
    <property type="protein sequence ID" value="scaffold1134_cov233.g2532"/>
    <property type="gene ID" value="scaffold1134_cov233.g2532"/>
</dbReference>
<evidence type="ECO:0000256" key="4">
    <source>
        <dbReference type="ARBA" id="ARBA00023040"/>
    </source>
</evidence>
<evidence type="ECO:0000256" key="2">
    <source>
        <dbReference type="ARBA" id="ARBA00022692"/>
    </source>
</evidence>
<feature type="transmembrane region" description="Helical" evidence="9">
    <location>
        <begin position="403"/>
        <end position="421"/>
    </location>
</feature>
<dbReference type="SUPFAM" id="SSF53822">
    <property type="entry name" value="Periplasmic binding protein-like I"/>
    <property type="match status" value="1"/>
</dbReference>
<feature type="transmembrane region" description="Helical" evidence="9">
    <location>
        <begin position="572"/>
        <end position="595"/>
    </location>
</feature>
<evidence type="ECO:0000256" key="7">
    <source>
        <dbReference type="ARBA" id="ARBA00023180"/>
    </source>
</evidence>
<evidence type="ECO:0000313" key="12">
    <source>
        <dbReference type="WBParaSite" id="scaffold1134_cov233.g2532"/>
    </source>
</evidence>
<dbReference type="InterPro" id="IPR028082">
    <property type="entry name" value="Peripla_BP_I"/>
</dbReference>
<keyword evidence="2 9" id="KW-0812">Transmembrane</keyword>
<reference evidence="12" key="1">
    <citation type="submission" date="2022-11" db="UniProtKB">
        <authorList>
            <consortium name="WormBaseParasite"/>
        </authorList>
    </citation>
    <scope>IDENTIFICATION</scope>
</reference>
<keyword evidence="7" id="KW-0325">Glycoprotein</keyword>
<dbReference type="GO" id="GO:0004965">
    <property type="term" value="F:G protein-coupled GABA receptor activity"/>
    <property type="evidence" value="ECO:0007669"/>
    <property type="project" value="InterPro"/>
</dbReference>
<dbReference type="InterPro" id="IPR017978">
    <property type="entry name" value="GPCR_3_C"/>
</dbReference>
<dbReference type="PANTHER" id="PTHR10519:SF74">
    <property type="entry name" value="GAMMA-AMINOBUTYRIC ACID TYPE B RECEPTOR SUBUNIT 2"/>
    <property type="match status" value="1"/>
</dbReference>
<dbReference type="GO" id="GO:0038039">
    <property type="term" value="C:G protein-coupled receptor heterodimeric complex"/>
    <property type="evidence" value="ECO:0007669"/>
    <property type="project" value="TreeGrafter"/>
</dbReference>
<dbReference type="PRINTS" id="PR01176">
    <property type="entry name" value="GABABRECEPTR"/>
</dbReference>
<comment type="subcellular location">
    <subcellularLocation>
        <location evidence="1">Membrane</location>
        <topology evidence="1">Multi-pass membrane protein</topology>
    </subcellularLocation>
</comment>
<dbReference type="CDD" id="cd06366">
    <property type="entry name" value="PBP1_GABAb_receptor"/>
    <property type="match status" value="1"/>
</dbReference>
<feature type="transmembrane region" description="Helical" evidence="9">
    <location>
        <begin position="441"/>
        <end position="460"/>
    </location>
</feature>
<organism evidence="11 12">
    <name type="scientific">Meloidogyne javanica</name>
    <name type="common">Root-knot nematode worm</name>
    <dbReference type="NCBI Taxonomy" id="6303"/>
    <lineage>
        <taxon>Eukaryota</taxon>
        <taxon>Metazoa</taxon>
        <taxon>Ecdysozoa</taxon>
        <taxon>Nematoda</taxon>
        <taxon>Chromadorea</taxon>
        <taxon>Rhabditida</taxon>
        <taxon>Tylenchina</taxon>
        <taxon>Tylenchomorpha</taxon>
        <taxon>Tylenchoidea</taxon>
        <taxon>Meloidogynidae</taxon>
        <taxon>Meloidogyninae</taxon>
        <taxon>Meloidogyne</taxon>
        <taxon>Meloidogyne incognita group</taxon>
    </lineage>
</organism>
<name>A0A915LF41_MELJA</name>
<dbReference type="PANTHER" id="PTHR10519">
    <property type="entry name" value="GABA-B RECEPTOR"/>
    <property type="match status" value="1"/>
</dbReference>
<accession>A0A915LF41</accession>
<dbReference type="Proteomes" id="UP000887561">
    <property type="component" value="Unplaced"/>
</dbReference>
<feature type="transmembrane region" description="Helical" evidence="9">
    <location>
        <begin position="365"/>
        <end position="391"/>
    </location>
</feature>
<keyword evidence="11" id="KW-1185">Reference proteome</keyword>
<evidence type="ECO:0000256" key="3">
    <source>
        <dbReference type="ARBA" id="ARBA00022989"/>
    </source>
</evidence>
<dbReference type="AlphaFoldDB" id="A0A915LF41"/>
<feature type="transmembrane region" description="Helical" evidence="9">
    <location>
        <begin position="601"/>
        <end position="622"/>
    </location>
</feature>
<feature type="transmembrane region" description="Helical" evidence="9">
    <location>
        <begin position="481"/>
        <end position="502"/>
    </location>
</feature>